<sequence>MRKVQTSLVDLAEKLPPIISRSHVEKFLGGVISSKSLANLDSLGEGPPKIKISGKVAYRTEELLTWLSTRSFAFEKGDTHAPR</sequence>
<dbReference type="RefSeq" id="WP_012765906.1">
    <property type="nucleotide sequence ID" value="NC_012881.1"/>
</dbReference>
<keyword evidence="2" id="KW-1185">Reference proteome</keyword>
<dbReference type="HOGENOM" id="CLU_2537043_0_0_7"/>
<protein>
    <recommendedName>
        <fullName evidence="3">Transcriptional regulator, AlpA family</fullName>
    </recommendedName>
</protein>
<dbReference type="AlphaFoldDB" id="C6BWD6"/>
<dbReference type="eggNOG" id="ENOG502ZGA6">
    <property type="taxonomic scope" value="Bacteria"/>
</dbReference>
<reference evidence="1 2" key="1">
    <citation type="submission" date="2009-06" db="EMBL/GenBank/DDBJ databases">
        <title>Complete sequence of Desulfovibrio salexigens DSM 2638.</title>
        <authorList>
            <consortium name="US DOE Joint Genome Institute"/>
            <person name="Lucas S."/>
            <person name="Copeland A."/>
            <person name="Lapidus A."/>
            <person name="Glavina del Rio T."/>
            <person name="Tice H."/>
            <person name="Bruce D."/>
            <person name="Goodwin L."/>
            <person name="Pitluck S."/>
            <person name="Munk A.C."/>
            <person name="Brettin T."/>
            <person name="Detter J.C."/>
            <person name="Han C."/>
            <person name="Tapia R."/>
            <person name="Larimer F."/>
            <person name="Land M."/>
            <person name="Hauser L."/>
            <person name="Kyrpides N."/>
            <person name="Anderson I."/>
            <person name="Wall J.D."/>
            <person name="Arkin A.P."/>
            <person name="Dehal P."/>
            <person name="Chivian D."/>
            <person name="Giles B."/>
            <person name="Hazen T.C."/>
        </authorList>
    </citation>
    <scope>NUCLEOTIDE SEQUENCE [LARGE SCALE GENOMIC DNA]</scope>
    <source>
        <strain evidence="2">ATCC 14822 / DSM 2638 / NCIMB 8403 / VKM B-1763</strain>
    </source>
</reference>
<dbReference type="STRING" id="526222.Desal_0313"/>
<dbReference type="OrthoDB" id="5422881at2"/>
<proteinExistence type="predicted"/>
<gene>
    <name evidence="1" type="ordered locus">Desal_0313</name>
</gene>
<dbReference type="EMBL" id="CP001649">
    <property type="protein sequence ID" value="ACS78380.1"/>
    <property type="molecule type" value="Genomic_DNA"/>
</dbReference>
<dbReference type="KEGG" id="dsa:Desal_0313"/>
<accession>C6BWD6</accession>
<evidence type="ECO:0000313" key="1">
    <source>
        <dbReference type="EMBL" id="ACS78380.1"/>
    </source>
</evidence>
<evidence type="ECO:0000313" key="2">
    <source>
        <dbReference type="Proteomes" id="UP000002601"/>
    </source>
</evidence>
<dbReference type="Proteomes" id="UP000002601">
    <property type="component" value="Chromosome"/>
</dbReference>
<organism evidence="1 2">
    <name type="scientific">Maridesulfovibrio salexigens (strain ATCC 14822 / DSM 2638 / NCIMB 8403 / VKM B-1763)</name>
    <name type="common">Desulfovibrio salexigens</name>
    <dbReference type="NCBI Taxonomy" id="526222"/>
    <lineage>
        <taxon>Bacteria</taxon>
        <taxon>Pseudomonadati</taxon>
        <taxon>Thermodesulfobacteriota</taxon>
        <taxon>Desulfovibrionia</taxon>
        <taxon>Desulfovibrionales</taxon>
        <taxon>Desulfovibrionaceae</taxon>
        <taxon>Maridesulfovibrio</taxon>
    </lineage>
</organism>
<name>C6BWD6_MARSD</name>
<evidence type="ECO:0008006" key="3">
    <source>
        <dbReference type="Google" id="ProtNLM"/>
    </source>
</evidence>